<sequence length="105" mass="11741">METLLSASDTGTSSAREAGRRLDLPPSSMRNILHGVLNQYPYKLQSCHELLQSDTVEREAFARKKRGTFISSERGGHLCVCDFRVSINYPPNVERAVWAVTLPCC</sequence>
<dbReference type="AlphaFoldDB" id="A0A8X6MDB6"/>
<dbReference type="EMBL" id="BMAW01043970">
    <property type="protein sequence ID" value="GFS42029.1"/>
    <property type="molecule type" value="Genomic_DNA"/>
</dbReference>
<proteinExistence type="predicted"/>
<dbReference type="Proteomes" id="UP000887013">
    <property type="component" value="Unassembled WGS sequence"/>
</dbReference>
<evidence type="ECO:0000256" key="1">
    <source>
        <dbReference type="SAM" id="MobiDB-lite"/>
    </source>
</evidence>
<gene>
    <name evidence="2" type="ORF">NPIL_380901</name>
</gene>
<name>A0A8X6MDB6_NEPPI</name>
<feature type="region of interest" description="Disordered" evidence="1">
    <location>
        <begin position="1"/>
        <end position="26"/>
    </location>
</feature>
<evidence type="ECO:0000313" key="2">
    <source>
        <dbReference type="EMBL" id="GFS42029.1"/>
    </source>
</evidence>
<reference evidence="2" key="1">
    <citation type="submission" date="2020-08" db="EMBL/GenBank/DDBJ databases">
        <title>Multicomponent nature underlies the extraordinary mechanical properties of spider dragline silk.</title>
        <authorList>
            <person name="Kono N."/>
            <person name="Nakamura H."/>
            <person name="Mori M."/>
            <person name="Yoshida Y."/>
            <person name="Ohtoshi R."/>
            <person name="Malay A.D."/>
            <person name="Moran D.A.P."/>
            <person name="Tomita M."/>
            <person name="Numata K."/>
            <person name="Arakawa K."/>
        </authorList>
    </citation>
    <scope>NUCLEOTIDE SEQUENCE</scope>
</reference>
<protein>
    <submittedName>
        <fullName evidence="2">Uncharacterized protein</fullName>
    </submittedName>
</protein>
<accession>A0A8X6MDB6</accession>
<dbReference type="OrthoDB" id="6430321at2759"/>
<feature type="compositionally biased region" description="Polar residues" evidence="1">
    <location>
        <begin position="1"/>
        <end position="15"/>
    </location>
</feature>
<evidence type="ECO:0000313" key="3">
    <source>
        <dbReference type="Proteomes" id="UP000887013"/>
    </source>
</evidence>
<organism evidence="2 3">
    <name type="scientific">Nephila pilipes</name>
    <name type="common">Giant wood spider</name>
    <name type="synonym">Nephila maculata</name>
    <dbReference type="NCBI Taxonomy" id="299642"/>
    <lineage>
        <taxon>Eukaryota</taxon>
        <taxon>Metazoa</taxon>
        <taxon>Ecdysozoa</taxon>
        <taxon>Arthropoda</taxon>
        <taxon>Chelicerata</taxon>
        <taxon>Arachnida</taxon>
        <taxon>Araneae</taxon>
        <taxon>Araneomorphae</taxon>
        <taxon>Entelegynae</taxon>
        <taxon>Araneoidea</taxon>
        <taxon>Nephilidae</taxon>
        <taxon>Nephila</taxon>
    </lineage>
</organism>
<comment type="caution">
    <text evidence="2">The sequence shown here is derived from an EMBL/GenBank/DDBJ whole genome shotgun (WGS) entry which is preliminary data.</text>
</comment>
<keyword evidence="3" id="KW-1185">Reference proteome</keyword>